<organism evidence="3 4">
    <name type="scientific">Rodentibacter trehalosifermentans</name>
    <dbReference type="NCBI Taxonomy" id="1908263"/>
    <lineage>
        <taxon>Bacteria</taxon>
        <taxon>Pseudomonadati</taxon>
        <taxon>Pseudomonadota</taxon>
        <taxon>Gammaproteobacteria</taxon>
        <taxon>Pasteurellales</taxon>
        <taxon>Pasteurellaceae</taxon>
        <taxon>Rodentibacter</taxon>
    </lineage>
</organism>
<evidence type="ECO:0000313" key="3">
    <source>
        <dbReference type="EMBL" id="OOF45592.1"/>
    </source>
</evidence>
<dbReference type="RefSeq" id="WP_077478833.1">
    <property type="nucleotide sequence ID" value="NZ_MLHL01000092.1"/>
</dbReference>
<evidence type="ECO:0000256" key="1">
    <source>
        <dbReference type="SAM" id="Phobius"/>
    </source>
</evidence>
<keyword evidence="1" id="KW-0812">Transmembrane</keyword>
<keyword evidence="1" id="KW-1133">Transmembrane helix</keyword>
<comment type="caution">
    <text evidence="3">The sequence shown here is derived from an EMBL/GenBank/DDBJ whole genome shotgun (WGS) entry which is preliminary data.</text>
</comment>
<gene>
    <name evidence="3" type="ORF">BKK52_12325</name>
</gene>
<dbReference type="InterPro" id="IPR027417">
    <property type="entry name" value="P-loop_NTPase"/>
</dbReference>
<feature type="transmembrane region" description="Helical" evidence="1">
    <location>
        <begin position="223"/>
        <end position="241"/>
    </location>
</feature>
<dbReference type="AlphaFoldDB" id="A0A1V3ITJ7"/>
<reference evidence="3 4" key="1">
    <citation type="submission" date="2016-10" db="EMBL/GenBank/DDBJ databases">
        <title>Rodentibacter gen. nov. and new species.</title>
        <authorList>
            <person name="Christensen H."/>
        </authorList>
    </citation>
    <scope>NUCLEOTIDE SEQUENCE [LARGE SCALE GENOMIC DNA]</scope>
    <source>
        <strain evidence="3 4">H1987082031</strain>
    </source>
</reference>
<dbReference type="OrthoDB" id="8479507at2"/>
<dbReference type="EMBL" id="MLHL01000092">
    <property type="protein sequence ID" value="OOF45592.1"/>
    <property type="molecule type" value="Genomic_DNA"/>
</dbReference>
<dbReference type="InterPro" id="IPR008900">
    <property type="entry name" value="Zot_N"/>
</dbReference>
<accession>A0A1V3ITJ7</accession>
<feature type="domain" description="Zona occludens toxin N-terminal" evidence="2">
    <location>
        <begin position="6"/>
        <end position="201"/>
    </location>
</feature>
<proteinExistence type="predicted"/>
<dbReference type="Pfam" id="PF05707">
    <property type="entry name" value="Zot"/>
    <property type="match status" value="1"/>
</dbReference>
<keyword evidence="1" id="KW-0472">Membrane</keyword>
<sequence>MAILAYVGIPGSGKSYEVVSLVILEHFRKGRRIVSNIEGVTQEKLTHYCIKKGDKESNLGEFISVTDEICQQPDFFPYKGATETVCNAGDLICLDEVWRIFPSDKIHENHRSFLAEHRHFTHEITGECCDLVVINQSISQLPRFIKDRIEMTYQMSKLTALGMSNRYRVDIFTGAKTTKTNRTLQLQRKYDKEIFQLYKSYDGENGKENVVDGRGNILKSFQFKAMIAFVLILFIVGIYAFKSFFPSEQETSSKALTPTKQEEKSVTTSQGKILNSSFYPPIHLKLSDKWRITGELTKNGNAFVILADNQGNLRLEPRSQFQFSGRMLQGEIDSQIVNYYSGVEK</sequence>
<keyword evidence="4" id="KW-1185">Reference proteome</keyword>
<evidence type="ECO:0000313" key="4">
    <source>
        <dbReference type="Proteomes" id="UP000189161"/>
    </source>
</evidence>
<dbReference type="Gene3D" id="3.40.50.300">
    <property type="entry name" value="P-loop containing nucleotide triphosphate hydrolases"/>
    <property type="match status" value="1"/>
</dbReference>
<name>A0A1V3ITJ7_9PAST</name>
<protein>
    <recommendedName>
        <fullName evidence="2">Zona occludens toxin N-terminal domain-containing protein</fullName>
    </recommendedName>
</protein>
<dbReference type="Proteomes" id="UP000189161">
    <property type="component" value="Unassembled WGS sequence"/>
</dbReference>
<evidence type="ECO:0000259" key="2">
    <source>
        <dbReference type="Pfam" id="PF05707"/>
    </source>
</evidence>